<comment type="caution">
    <text evidence="3">The sequence shown here is derived from an EMBL/GenBank/DDBJ whole genome shotgun (WGS) entry which is preliminary data.</text>
</comment>
<dbReference type="NCBIfam" id="TIGR02595">
    <property type="entry name" value="PEP_CTERM"/>
    <property type="match status" value="1"/>
</dbReference>
<reference evidence="3 4" key="1">
    <citation type="submission" date="2019-02" db="EMBL/GenBank/DDBJ databases">
        <title>Deep-cultivation of Planctomycetes and their phenomic and genomic characterization uncovers novel biology.</title>
        <authorList>
            <person name="Wiegand S."/>
            <person name="Jogler M."/>
            <person name="Boedeker C."/>
            <person name="Pinto D."/>
            <person name="Vollmers J."/>
            <person name="Rivas-Marin E."/>
            <person name="Kohn T."/>
            <person name="Peeters S.H."/>
            <person name="Heuer A."/>
            <person name="Rast P."/>
            <person name="Oberbeckmann S."/>
            <person name="Bunk B."/>
            <person name="Jeske O."/>
            <person name="Meyerdierks A."/>
            <person name="Storesund J.E."/>
            <person name="Kallscheuer N."/>
            <person name="Luecker S."/>
            <person name="Lage O.M."/>
            <person name="Pohl T."/>
            <person name="Merkel B.J."/>
            <person name="Hornburger P."/>
            <person name="Mueller R.-W."/>
            <person name="Bruemmer F."/>
            <person name="Labrenz M."/>
            <person name="Spormann A.M."/>
            <person name="Op Den Camp H."/>
            <person name="Overmann J."/>
            <person name="Amann R."/>
            <person name="Jetten M.S.M."/>
            <person name="Mascher T."/>
            <person name="Medema M.H."/>
            <person name="Devos D.P."/>
            <person name="Kaster A.-K."/>
            <person name="Ovreas L."/>
            <person name="Rohde M."/>
            <person name="Galperin M.Y."/>
            <person name="Jogler C."/>
        </authorList>
    </citation>
    <scope>NUCLEOTIDE SEQUENCE [LARGE SCALE GENOMIC DNA]</scope>
    <source>
        <strain evidence="3 4">Mal64</strain>
    </source>
</reference>
<protein>
    <recommendedName>
        <fullName evidence="5">PEP-CTERM protein-sorting domain-containing protein</fullName>
    </recommendedName>
</protein>
<dbReference type="InterPro" id="IPR018247">
    <property type="entry name" value="EF_Hand_1_Ca_BS"/>
</dbReference>
<dbReference type="InterPro" id="IPR013424">
    <property type="entry name" value="Ice-binding_C"/>
</dbReference>
<evidence type="ECO:0008006" key="5">
    <source>
        <dbReference type="Google" id="ProtNLM"/>
    </source>
</evidence>
<name>A0A5C5ZL37_9BACT</name>
<dbReference type="Gene3D" id="1.10.1330.10">
    <property type="entry name" value="Dockerin domain"/>
    <property type="match status" value="1"/>
</dbReference>
<gene>
    <name evidence="3" type="ORF">Mal64_30620</name>
</gene>
<keyword evidence="2" id="KW-0732">Signal</keyword>
<organism evidence="3 4">
    <name type="scientific">Pseudobythopirellula maris</name>
    <dbReference type="NCBI Taxonomy" id="2527991"/>
    <lineage>
        <taxon>Bacteria</taxon>
        <taxon>Pseudomonadati</taxon>
        <taxon>Planctomycetota</taxon>
        <taxon>Planctomycetia</taxon>
        <taxon>Pirellulales</taxon>
        <taxon>Lacipirellulaceae</taxon>
        <taxon>Pseudobythopirellula</taxon>
    </lineage>
</organism>
<dbReference type="Proteomes" id="UP000315440">
    <property type="component" value="Unassembled WGS sequence"/>
</dbReference>
<dbReference type="AlphaFoldDB" id="A0A5C5ZL37"/>
<sequence precursor="true">MKQVAIALAALGVLASVAPVKAAAPNPRKIVAMLDGTQNFGSTRRSLNFYDVTSITGDGASNPSNVFNQTPLFSVWGGYEDSIGSNFEDPDTFAVNPFNGNVYLMAFDSGPAGVVDSAGDTQGDLDLYEIDYQLILNDFETNSRTPGTMYAPAVGPDGAINPQHPDHFGTTINLADASTKIGEVGRTQGTSFFDRDLLFFDPQTLAYVDNEQDGSDTAAQDHELRIISRISKSNGAAVVDASDSDSILGGYNAQTTESWGTDRVGVLNMDFVGGVATGFSEPEDIVGVDRNGVRGVWVAETDGGGDDFSFYPLVGGAGSGVPATATTIDSLGNSRSLDDDPEFDTATNDGDHDFTIADENGNLIIGDSGFFDTVPGGEAGSGGPAGEPAFIRLNVDSYGATNVTLVSGDAWDDLDEVDGFGPVGSDRAGDDLDPPTQLEGPLGSLTNTFGGGTGLSSDDDSNVTDGRFATYDPDSKVLFLFDIDSGGQPDVVGDVIGINTETGEIVYEESNAANHFFIEHGIRMFRRGDSDGDGDVDADDIDALVAAAVSNGGTSLSEEEFDLTSDDLVTLGAAAGTDHATLVRDILGTEFGDVNLDGIIDITDYSTVSGNFGMTGAGWADGEITGDGIIDITDVSLVSGNFGFDNSALPSVAVPEPASVLLVLMGCAGLLRRRR</sequence>
<dbReference type="PROSITE" id="PS00018">
    <property type="entry name" value="EF_HAND_1"/>
    <property type="match status" value="1"/>
</dbReference>
<evidence type="ECO:0000313" key="4">
    <source>
        <dbReference type="Proteomes" id="UP000315440"/>
    </source>
</evidence>
<proteinExistence type="predicted"/>
<keyword evidence="4" id="KW-1185">Reference proteome</keyword>
<dbReference type="EMBL" id="SJPQ01000003">
    <property type="protein sequence ID" value="TWT87521.1"/>
    <property type="molecule type" value="Genomic_DNA"/>
</dbReference>
<dbReference type="GO" id="GO:0000272">
    <property type="term" value="P:polysaccharide catabolic process"/>
    <property type="evidence" value="ECO:0007669"/>
    <property type="project" value="InterPro"/>
</dbReference>
<evidence type="ECO:0000313" key="3">
    <source>
        <dbReference type="EMBL" id="TWT87521.1"/>
    </source>
</evidence>
<feature type="chain" id="PRO_5023100862" description="PEP-CTERM protein-sorting domain-containing protein" evidence="2">
    <location>
        <begin position="23"/>
        <end position="675"/>
    </location>
</feature>
<dbReference type="InterPro" id="IPR036439">
    <property type="entry name" value="Dockerin_dom_sf"/>
</dbReference>
<evidence type="ECO:0000256" key="2">
    <source>
        <dbReference type="SAM" id="SignalP"/>
    </source>
</evidence>
<feature type="signal peptide" evidence="2">
    <location>
        <begin position="1"/>
        <end position="22"/>
    </location>
</feature>
<evidence type="ECO:0000256" key="1">
    <source>
        <dbReference type="SAM" id="MobiDB-lite"/>
    </source>
</evidence>
<feature type="region of interest" description="Disordered" evidence="1">
    <location>
        <begin position="421"/>
        <end position="466"/>
    </location>
</feature>
<dbReference type="SUPFAM" id="SSF63446">
    <property type="entry name" value="Type I dockerin domain"/>
    <property type="match status" value="1"/>
</dbReference>
<accession>A0A5C5ZL37</accession>